<dbReference type="EMBL" id="QNQU01000026">
    <property type="protein sequence ID" value="RBQ03067.1"/>
    <property type="molecule type" value="Genomic_DNA"/>
</dbReference>
<comment type="caution">
    <text evidence="1">The sequence shown here is derived from an EMBL/GenBank/DDBJ whole genome shotgun (WGS) entry which is preliminary data.</text>
</comment>
<dbReference type="AlphaFoldDB" id="A0A366KN08"/>
<organism evidence="1 2">
    <name type="scientific">Pedobacter miscanthi</name>
    <dbReference type="NCBI Taxonomy" id="2259170"/>
    <lineage>
        <taxon>Bacteria</taxon>
        <taxon>Pseudomonadati</taxon>
        <taxon>Bacteroidota</taxon>
        <taxon>Sphingobacteriia</taxon>
        <taxon>Sphingobacteriales</taxon>
        <taxon>Sphingobacteriaceae</taxon>
        <taxon>Pedobacter</taxon>
    </lineage>
</organism>
<evidence type="ECO:0000313" key="2">
    <source>
        <dbReference type="Proteomes" id="UP000252081"/>
    </source>
</evidence>
<reference evidence="1 2" key="1">
    <citation type="submission" date="2018-07" db="EMBL/GenBank/DDBJ databases">
        <title>A draft genome of a endophytic bacteria, a new species of Pedobacter.</title>
        <authorList>
            <person name="Zhang Z.D."/>
            <person name="Chen Z.J."/>
        </authorList>
    </citation>
    <scope>NUCLEOTIDE SEQUENCE [LARGE SCALE GENOMIC DNA]</scope>
    <source>
        <strain evidence="1 2">RS10</strain>
    </source>
</reference>
<sequence>MKITLDTKFLLLGFLGAGLMFTAISFKNEQSPFIGKYHTEVNANNMVVILDSETGNYIIAPPIQQSGKTTWIKGEFNKTFSAAIDNKREAKQ</sequence>
<dbReference type="Proteomes" id="UP000252081">
    <property type="component" value="Unassembled WGS sequence"/>
</dbReference>
<dbReference type="RefSeq" id="WP_113951329.1">
    <property type="nucleotide sequence ID" value="NZ_QNQU01000026.1"/>
</dbReference>
<accession>A0A366KN08</accession>
<name>A0A366KN08_9SPHI</name>
<evidence type="ECO:0000313" key="1">
    <source>
        <dbReference type="EMBL" id="RBQ03067.1"/>
    </source>
</evidence>
<proteinExistence type="predicted"/>
<protein>
    <submittedName>
        <fullName evidence="1">Uncharacterized protein</fullName>
    </submittedName>
</protein>
<dbReference type="OrthoDB" id="965336at2"/>
<gene>
    <name evidence="1" type="ORF">DRW42_23575</name>
</gene>
<keyword evidence="2" id="KW-1185">Reference proteome</keyword>